<dbReference type="EMBL" id="CP081303">
    <property type="protein sequence ID" value="QZE14055.1"/>
    <property type="molecule type" value="Genomic_DNA"/>
</dbReference>
<name>A0AC61NIG6_9BACT</name>
<sequence length="181" mass="20267">MKKNVFIISVFIVLQILIMGMKPIPSKELGAITMTPLKETIKEGNRIFTRTVKMTSKEKSQLAFDVQIIWDDHGSFLGISGINGYTLQKYNGKKLSKKQTFQLNEILGAPASRFSDIKLQEPSCKENENQLYMIDAQSGASAQNKPKLTWISGAGQLCYVLWNIVHGESVNEIKALSNKEL</sequence>
<protein>
    <submittedName>
        <fullName evidence="1">Uncharacterized protein</fullName>
    </submittedName>
</protein>
<proteinExistence type="predicted"/>
<reference evidence="1" key="1">
    <citation type="submission" date="2021-08" db="EMBL/GenBank/DDBJ databases">
        <title>Novel anaerobic bacterium isolated from sea squirt in East Sea, Republic of Korea.</title>
        <authorList>
            <person name="Nguyen T.H."/>
            <person name="Li Z."/>
            <person name="Lee Y.-J."/>
            <person name="Ko J."/>
            <person name="Kim S.-G."/>
        </authorList>
    </citation>
    <scope>NUCLEOTIDE SEQUENCE</scope>
    <source>
        <strain evidence="1">KCTC 25031</strain>
    </source>
</reference>
<evidence type="ECO:0000313" key="1">
    <source>
        <dbReference type="EMBL" id="QZE14055.1"/>
    </source>
</evidence>
<gene>
    <name evidence="1" type="ORF">K4L44_16230</name>
</gene>
<dbReference type="Proteomes" id="UP000826212">
    <property type="component" value="Chromosome"/>
</dbReference>
<accession>A0AC61NIG6</accession>
<organism evidence="1 2">
    <name type="scientific">Halosquirtibacter laminarini</name>
    <dbReference type="NCBI Taxonomy" id="3374600"/>
    <lineage>
        <taxon>Bacteria</taxon>
        <taxon>Pseudomonadati</taxon>
        <taxon>Bacteroidota</taxon>
        <taxon>Bacteroidia</taxon>
        <taxon>Marinilabiliales</taxon>
        <taxon>Prolixibacteraceae</taxon>
        <taxon>Halosquirtibacter</taxon>
    </lineage>
</organism>
<keyword evidence="2" id="KW-1185">Reference proteome</keyword>
<evidence type="ECO:0000313" key="2">
    <source>
        <dbReference type="Proteomes" id="UP000826212"/>
    </source>
</evidence>